<evidence type="ECO:0000256" key="13">
    <source>
        <dbReference type="SAM" id="MobiDB-lite"/>
    </source>
</evidence>
<dbReference type="PROSITE" id="PS01305">
    <property type="entry name" value="MOAA_NIFB_PQQE"/>
    <property type="match status" value="1"/>
</dbReference>
<dbReference type="SUPFAM" id="SSF102114">
    <property type="entry name" value="Radical SAM enzymes"/>
    <property type="match status" value="1"/>
</dbReference>
<dbReference type="Gene3D" id="3.20.20.70">
    <property type="entry name" value="Aldolase class I"/>
    <property type="match status" value="1"/>
</dbReference>
<feature type="binding site" evidence="12">
    <location>
        <position position="93"/>
    </location>
    <ligand>
        <name>S-adenosyl-L-methionine</name>
        <dbReference type="ChEBI" id="CHEBI:59789"/>
    </ligand>
</feature>
<dbReference type="GO" id="GO:0061799">
    <property type="term" value="F:cyclic pyranopterin monophosphate synthase activity"/>
    <property type="evidence" value="ECO:0007669"/>
    <property type="project" value="TreeGrafter"/>
</dbReference>
<feature type="binding site" evidence="12">
    <location>
        <begin position="290"/>
        <end position="292"/>
    </location>
    <ligand>
        <name>GTP</name>
        <dbReference type="ChEBI" id="CHEBI:37565"/>
    </ligand>
</feature>
<dbReference type="InterPro" id="IPR040064">
    <property type="entry name" value="MoaA-like"/>
</dbReference>
<feature type="binding site" evidence="12">
    <location>
        <position position="38"/>
    </location>
    <ligand>
        <name>GTP</name>
        <dbReference type="ChEBI" id="CHEBI:37565"/>
    </ligand>
</feature>
<dbReference type="InterPro" id="IPR013785">
    <property type="entry name" value="Aldolase_TIM"/>
</dbReference>
<feature type="binding site" evidence="12">
    <location>
        <position position="52"/>
    </location>
    <ligand>
        <name>[4Fe-4S] cluster</name>
        <dbReference type="ChEBI" id="CHEBI:49883"/>
        <label>1</label>
        <note>4Fe-4S-S-AdoMet</note>
    </ligand>
</feature>
<evidence type="ECO:0000313" key="16">
    <source>
        <dbReference type="Proteomes" id="UP000005038"/>
    </source>
</evidence>
<name>H5TUC1_GORO1</name>
<feature type="binding site" evidence="12">
    <location>
        <position position="49"/>
    </location>
    <ligand>
        <name>[4Fe-4S] cluster</name>
        <dbReference type="ChEBI" id="CHEBI:49883"/>
        <label>1</label>
        <note>4Fe-4S-S-AdoMet</note>
    </ligand>
</feature>
<keyword evidence="2 12" id="KW-0004">4Fe-4S</keyword>
<evidence type="ECO:0000256" key="6">
    <source>
        <dbReference type="ARBA" id="ARBA00023004"/>
    </source>
</evidence>
<comment type="pathway">
    <text evidence="12">Cofactor biosynthesis; molybdopterin biosynthesis.</text>
</comment>
<dbReference type="EMBL" id="BAFB01000256">
    <property type="protein sequence ID" value="GAB37079.1"/>
    <property type="molecule type" value="Genomic_DNA"/>
</dbReference>
<dbReference type="SFLD" id="SFLDG01386">
    <property type="entry name" value="main_SPASM_domain-containing"/>
    <property type="match status" value="1"/>
</dbReference>
<keyword evidence="16" id="KW-1185">Reference proteome</keyword>
<dbReference type="SMART" id="SM00729">
    <property type="entry name" value="Elp3"/>
    <property type="match status" value="1"/>
</dbReference>
<comment type="function">
    <text evidence="12">Catalyzes the cyclization of GTP to (8S)-3',8-cyclo-7,8-dihydroguanosine 5'-triphosphate.</text>
</comment>
<dbReference type="InterPro" id="IPR013483">
    <property type="entry name" value="MoaA"/>
</dbReference>
<keyword evidence="7 12" id="KW-0411">Iron-sulfur</keyword>
<dbReference type="CDD" id="cd21117">
    <property type="entry name" value="Twitch_MoaA"/>
    <property type="match status" value="1"/>
</dbReference>
<dbReference type="HAMAP" id="MF_01225_B">
    <property type="entry name" value="MoaA_B"/>
    <property type="match status" value="1"/>
</dbReference>
<gene>
    <name evidence="12 15" type="primary">moaA</name>
    <name evidence="15" type="ORF">GOOTI_256_00470</name>
</gene>
<dbReference type="GO" id="GO:0006777">
    <property type="term" value="P:Mo-molybdopterin cofactor biosynthetic process"/>
    <property type="evidence" value="ECO:0007669"/>
    <property type="project" value="UniProtKB-UniRule"/>
</dbReference>
<feature type="binding site" evidence="12">
    <location>
        <position position="51"/>
    </location>
    <ligand>
        <name>S-adenosyl-L-methionine</name>
        <dbReference type="ChEBI" id="CHEBI:59789"/>
    </ligand>
</feature>
<keyword evidence="6 12" id="KW-0408">Iron</keyword>
<dbReference type="Pfam" id="PF06463">
    <property type="entry name" value="Mob_synth_C"/>
    <property type="match status" value="1"/>
</dbReference>
<dbReference type="GO" id="GO:0061798">
    <property type="term" value="F:GTP 3',8'-cyclase activity"/>
    <property type="evidence" value="ECO:0007669"/>
    <property type="project" value="UniProtKB-UniRule"/>
</dbReference>
<dbReference type="InterPro" id="IPR058240">
    <property type="entry name" value="rSAM_sf"/>
</dbReference>
<keyword evidence="10 12" id="KW-0456">Lyase</keyword>
<dbReference type="OrthoDB" id="9763993at2"/>
<keyword evidence="4 12" id="KW-0479">Metal-binding</keyword>
<dbReference type="NCBIfam" id="TIGR02666">
    <property type="entry name" value="moaA"/>
    <property type="match status" value="1"/>
</dbReference>
<evidence type="ECO:0000256" key="7">
    <source>
        <dbReference type="ARBA" id="ARBA00023014"/>
    </source>
</evidence>
<comment type="similarity">
    <text evidence="12">Belongs to the radical SAM superfamily. MoaA family.</text>
</comment>
<organism evidence="15 16">
    <name type="scientific">Gordonia otitidis (strain DSM 44809 / CCUG 52243 / JCM 12355 / NBRC 100426 / IFM 10032)</name>
    <dbReference type="NCBI Taxonomy" id="1108044"/>
    <lineage>
        <taxon>Bacteria</taxon>
        <taxon>Bacillati</taxon>
        <taxon>Actinomycetota</taxon>
        <taxon>Actinomycetes</taxon>
        <taxon>Mycobacteriales</taxon>
        <taxon>Gordoniaceae</taxon>
        <taxon>Gordonia</taxon>
    </lineage>
</organism>
<comment type="cofactor">
    <cofactor evidence="12">
        <name>[4Fe-4S] cluster</name>
        <dbReference type="ChEBI" id="CHEBI:49883"/>
    </cofactor>
    <text evidence="12">Binds 2 [4Fe-4S] clusters. Binds 1 [4Fe-4S] cluster coordinated with 3 cysteines and an exchangeable S-adenosyl-L-methionine and 1 [4Fe-4S] cluster coordinated with 3 cysteines and the GTP-derived substrate.</text>
</comment>
<evidence type="ECO:0000313" key="15">
    <source>
        <dbReference type="EMBL" id="GAB37079.1"/>
    </source>
</evidence>
<dbReference type="InterPro" id="IPR006638">
    <property type="entry name" value="Elp3/MiaA/NifB-like_rSAM"/>
</dbReference>
<comment type="catalytic activity">
    <reaction evidence="11 12">
        <text>GTP + AH2 + S-adenosyl-L-methionine = (8S)-3',8-cyclo-7,8-dihydroguanosine 5'-triphosphate + 5'-deoxyadenosine + L-methionine + A + H(+)</text>
        <dbReference type="Rhea" id="RHEA:49576"/>
        <dbReference type="ChEBI" id="CHEBI:13193"/>
        <dbReference type="ChEBI" id="CHEBI:15378"/>
        <dbReference type="ChEBI" id="CHEBI:17319"/>
        <dbReference type="ChEBI" id="CHEBI:17499"/>
        <dbReference type="ChEBI" id="CHEBI:37565"/>
        <dbReference type="ChEBI" id="CHEBI:57844"/>
        <dbReference type="ChEBI" id="CHEBI:59789"/>
        <dbReference type="ChEBI" id="CHEBI:131766"/>
        <dbReference type="EC" id="4.1.99.22"/>
    </reaction>
</comment>
<comment type="caution">
    <text evidence="15">The sequence shown here is derived from an EMBL/GenBank/DDBJ whole genome shotgun (WGS) entry which is preliminary data.</text>
</comment>
<dbReference type="CDD" id="cd01335">
    <property type="entry name" value="Radical_SAM"/>
    <property type="match status" value="1"/>
</dbReference>
<dbReference type="UniPathway" id="UPA00344"/>
<dbReference type="PANTHER" id="PTHR22960">
    <property type="entry name" value="MOLYBDOPTERIN COFACTOR SYNTHESIS PROTEIN A"/>
    <property type="match status" value="1"/>
</dbReference>
<feature type="binding site" evidence="12">
    <location>
        <position position="120"/>
    </location>
    <ligand>
        <name>GTP</name>
        <dbReference type="ChEBI" id="CHEBI:37565"/>
    </ligand>
</feature>
<dbReference type="InterPro" id="IPR010505">
    <property type="entry name" value="MoaA_twitch"/>
</dbReference>
<comment type="subunit">
    <text evidence="12">Monomer and homodimer.</text>
</comment>
<dbReference type="GO" id="GO:0051539">
    <property type="term" value="F:4 iron, 4 sulfur cluster binding"/>
    <property type="evidence" value="ECO:0007669"/>
    <property type="project" value="UniProtKB-UniRule"/>
</dbReference>
<accession>H5TUC1</accession>
<keyword evidence="8 12" id="KW-0342">GTP-binding</keyword>
<evidence type="ECO:0000256" key="5">
    <source>
        <dbReference type="ARBA" id="ARBA00022741"/>
    </source>
</evidence>
<dbReference type="PROSITE" id="PS51918">
    <property type="entry name" value="RADICAL_SAM"/>
    <property type="match status" value="1"/>
</dbReference>
<dbReference type="STRING" id="1108044.GOOTI_256_00470"/>
<dbReference type="InterPro" id="IPR050105">
    <property type="entry name" value="MoCo_biosynth_MoaA/MoaC"/>
</dbReference>
<feature type="binding site" evidence="12">
    <location>
        <position position="302"/>
    </location>
    <ligand>
        <name>[4Fe-4S] cluster</name>
        <dbReference type="ChEBI" id="CHEBI:49883"/>
        <label>2</label>
        <note>4Fe-4S-substrate</note>
    </ligand>
</feature>
<dbReference type="PANTHER" id="PTHR22960:SF0">
    <property type="entry name" value="MOLYBDENUM COFACTOR BIOSYNTHESIS PROTEIN 1"/>
    <property type="match status" value="1"/>
</dbReference>
<evidence type="ECO:0000256" key="10">
    <source>
        <dbReference type="ARBA" id="ARBA00023239"/>
    </source>
</evidence>
<evidence type="ECO:0000256" key="4">
    <source>
        <dbReference type="ARBA" id="ARBA00022723"/>
    </source>
</evidence>
<keyword evidence="3 12" id="KW-0949">S-adenosyl-L-methionine</keyword>
<keyword evidence="5 12" id="KW-0547">Nucleotide-binding</keyword>
<dbReference type="GO" id="GO:0005525">
    <property type="term" value="F:GTP binding"/>
    <property type="evidence" value="ECO:0007669"/>
    <property type="project" value="UniProtKB-UniRule"/>
</dbReference>
<evidence type="ECO:0000256" key="12">
    <source>
        <dbReference type="HAMAP-Rule" id="MF_01225"/>
    </source>
</evidence>
<evidence type="ECO:0000256" key="9">
    <source>
        <dbReference type="ARBA" id="ARBA00023150"/>
    </source>
</evidence>
<feature type="binding site" evidence="12">
    <location>
        <position position="144"/>
    </location>
    <ligand>
        <name>S-adenosyl-L-methionine</name>
        <dbReference type="ChEBI" id="CHEBI:59789"/>
    </ligand>
</feature>
<dbReference type="EC" id="4.1.99.22" evidence="1 12"/>
<sequence length="362" mass="39981">MSITDLGLPTTPKPSRDVDAPSSGTLVDTFGRVATDLRVSVTDRCNLRCTYCMPTEGLDWLPSDDLLTTDEFVRVLTVAVRDLGIRRIRFTGGEPLLRRDLEDLIRAASNLPERPELALTTNGLGLRHRARALADAGLDRINVSLDTLDRTRFAQITRRDRLADVLDGLAAARDAGLSPVKVNAVVPHRDDLERLPDLLRYCLDEGYQLRIIEQMPLDADHRWARNEMVTADEILATLRCTFDLAPDPRPRGGAPAATWLVRGYSDPMGLPARVGVIASVTRPFCGDCDRTRLTADGALRNCLFADAETSLMPALRSGLASTDADEEIARRWRGDMWRKEAGHAVNTTDFRQPDRPMSAIGG</sequence>
<protein>
    <recommendedName>
        <fullName evidence="1 12">GTP 3',8-cyclase</fullName>
        <ecNumber evidence="1 12">4.1.99.22</ecNumber>
    </recommendedName>
    <alternativeName>
        <fullName evidence="12">Molybdenum cofactor biosynthesis protein A</fullName>
    </alternativeName>
</protein>
<feature type="binding site" evidence="12">
    <location>
        <position position="215"/>
    </location>
    <ligand>
        <name>S-adenosyl-L-methionine</name>
        <dbReference type="ChEBI" id="CHEBI:59789"/>
    </ligand>
</feature>
<feature type="binding site" evidence="12">
    <location>
        <position position="285"/>
    </location>
    <ligand>
        <name>[4Fe-4S] cluster</name>
        <dbReference type="ChEBI" id="CHEBI:49883"/>
        <label>2</label>
        <note>4Fe-4S-substrate</note>
    </ligand>
</feature>
<dbReference type="SFLD" id="SFLDG01383">
    <property type="entry name" value="cyclic_pyranopterin_phosphate"/>
    <property type="match status" value="1"/>
</dbReference>
<dbReference type="AlphaFoldDB" id="H5TUC1"/>
<evidence type="ECO:0000259" key="14">
    <source>
        <dbReference type="PROSITE" id="PS51918"/>
    </source>
</evidence>
<dbReference type="InterPro" id="IPR000385">
    <property type="entry name" value="MoaA_NifB_PqqE_Fe-S-bd_CS"/>
</dbReference>
<evidence type="ECO:0000256" key="11">
    <source>
        <dbReference type="ARBA" id="ARBA00048697"/>
    </source>
</evidence>
<feature type="domain" description="Radical SAM core" evidence="14">
    <location>
        <begin position="29"/>
        <end position="255"/>
    </location>
</feature>
<evidence type="ECO:0000256" key="3">
    <source>
        <dbReference type="ARBA" id="ARBA00022691"/>
    </source>
</evidence>
<feature type="binding site" evidence="12">
    <location>
        <position position="89"/>
    </location>
    <ligand>
        <name>GTP</name>
        <dbReference type="ChEBI" id="CHEBI:37565"/>
    </ligand>
</feature>
<dbReference type="RefSeq" id="WP_007241233.1">
    <property type="nucleotide sequence ID" value="NZ_BAFB01000256.1"/>
</dbReference>
<evidence type="ECO:0000256" key="2">
    <source>
        <dbReference type="ARBA" id="ARBA00022485"/>
    </source>
</evidence>
<dbReference type="InterPro" id="IPR007197">
    <property type="entry name" value="rSAM"/>
</dbReference>
<evidence type="ECO:0000256" key="8">
    <source>
        <dbReference type="ARBA" id="ARBA00023134"/>
    </source>
</evidence>
<dbReference type="GO" id="GO:0046872">
    <property type="term" value="F:metal ion binding"/>
    <property type="evidence" value="ECO:0007669"/>
    <property type="project" value="UniProtKB-KW"/>
</dbReference>
<feature type="binding site" evidence="12">
    <location>
        <position position="288"/>
    </location>
    <ligand>
        <name>[4Fe-4S] cluster</name>
        <dbReference type="ChEBI" id="CHEBI:49883"/>
        <label>2</label>
        <note>4Fe-4S-substrate</note>
    </ligand>
</feature>
<feature type="binding site" evidence="12">
    <location>
        <position position="181"/>
    </location>
    <ligand>
        <name>GTP</name>
        <dbReference type="ChEBI" id="CHEBI:37565"/>
    </ligand>
</feature>
<keyword evidence="9 12" id="KW-0501">Molybdenum cofactor biosynthesis</keyword>
<feature type="region of interest" description="Disordered" evidence="13">
    <location>
        <begin position="1"/>
        <end position="22"/>
    </location>
</feature>
<evidence type="ECO:0000256" key="1">
    <source>
        <dbReference type="ARBA" id="ARBA00012167"/>
    </source>
</evidence>
<dbReference type="Proteomes" id="UP000005038">
    <property type="component" value="Unassembled WGS sequence"/>
</dbReference>
<feature type="binding site" evidence="12">
    <location>
        <position position="45"/>
    </location>
    <ligand>
        <name>[4Fe-4S] cluster</name>
        <dbReference type="ChEBI" id="CHEBI:49883"/>
        <label>1</label>
        <note>4Fe-4S-S-AdoMet</note>
    </ligand>
</feature>
<dbReference type="Pfam" id="PF04055">
    <property type="entry name" value="Radical_SAM"/>
    <property type="match status" value="1"/>
</dbReference>
<dbReference type="SFLD" id="SFLDG01067">
    <property type="entry name" value="SPASM/twitch_domain_containing"/>
    <property type="match status" value="1"/>
</dbReference>
<dbReference type="GO" id="GO:1904047">
    <property type="term" value="F:S-adenosyl-L-methionine binding"/>
    <property type="evidence" value="ECO:0007669"/>
    <property type="project" value="UniProtKB-UniRule"/>
</dbReference>
<reference evidence="15" key="1">
    <citation type="submission" date="2012-02" db="EMBL/GenBank/DDBJ databases">
        <title>Whole genome shotgun sequence of Gordonia otitidis NBRC 100426.</title>
        <authorList>
            <person name="Yoshida I."/>
            <person name="Hosoyama A."/>
            <person name="Tsuchikane K."/>
            <person name="Katsumata H."/>
            <person name="Yamazaki S."/>
            <person name="Fujita N."/>
        </authorList>
    </citation>
    <scope>NUCLEOTIDE SEQUENCE [LARGE SCALE GENOMIC DNA]</scope>
    <source>
        <strain evidence="15">NBRC 100426</strain>
    </source>
</reference>
<proteinExistence type="inferred from homology"/>
<dbReference type="SFLD" id="SFLDS00029">
    <property type="entry name" value="Radical_SAM"/>
    <property type="match status" value="1"/>
</dbReference>